<evidence type="ECO:0000313" key="3">
    <source>
        <dbReference type="EMBL" id="KAK8896034.1"/>
    </source>
</evidence>
<accession>A0ABR2KY58</accession>
<organism evidence="3 4">
    <name type="scientific">Tritrichomonas musculus</name>
    <dbReference type="NCBI Taxonomy" id="1915356"/>
    <lineage>
        <taxon>Eukaryota</taxon>
        <taxon>Metamonada</taxon>
        <taxon>Parabasalia</taxon>
        <taxon>Tritrichomonadida</taxon>
        <taxon>Tritrichomonadidae</taxon>
        <taxon>Tritrichomonas</taxon>
    </lineage>
</organism>
<feature type="compositionally biased region" description="Acidic residues" evidence="2">
    <location>
        <begin position="486"/>
        <end position="500"/>
    </location>
</feature>
<dbReference type="PANTHER" id="PTHR47026:SF2">
    <property type="entry name" value="FLAGELLAR ASSOCIATED PROTEIN"/>
    <property type="match status" value="1"/>
</dbReference>
<comment type="caution">
    <text evidence="3">The sequence shown here is derived from an EMBL/GenBank/DDBJ whole genome shotgun (WGS) entry which is preliminary data.</text>
</comment>
<feature type="compositionally biased region" description="Basic and acidic residues" evidence="2">
    <location>
        <begin position="450"/>
        <end position="471"/>
    </location>
</feature>
<feature type="region of interest" description="Disordered" evidence="2">
    <location>
        <begin position="428"/>
        <end position="471"/>
    </location>
</feature>
<feature type="compositionally biased region" description="Polar residues" evidence="2">
    <location>
        <begin position="381"/>
        <end position="393"/>
    </location>
</feature>
<feature type="region of interest" description="Disordered" evidence="2">
    <location>
        <begin position="373"/>
        <end position="413"/>
    </location>
</feature>
<keyword evidence="4" id="KW-1185">Reference proteome</keyword>
<feature type="coiled-coil region" evidence="1">
    <location>
        <begin position="109"/>
        <end position="185"/>
    </location>
</feature>
<dbReference type="PANTHER" id="PTHR47026">
    <property type="entry name" value="PIGMENTOSA GTPASE REGULATOR-LIKE PROTEIN, PUTATIVE-RELATED"/>
    <property type="match status" value="1"/>
</dbReference>
<proteinExistence type="predicted"/>
<dbReference type="EMBL" id="JAPFFF010000002">
    <property type="protein sequence ID" value="KAK8896034.1"/>
    <property type="molecule type" value="Genomic_DNA"/>
</dbReference>
<gene>
    <name evidence="3" type="ORF">M9Y10_013922</name>
</gene>
<dbReference type="Proteomes" id="UP001470230">
    <property type="component" value="Unassembled WGS sequence"/>
</dbReference>
<feature type="compositionally biased region" description="Acidic residues" evidence="2">
    <location>
        <begin position="400"/>
        <end position="411"/>
    </location>
</feature>
<keyword evidence="1" id="KW-0175">Coiled coil</keyword>
<feature type="coiled-coil region" evidence="1">
    <location>
        <begin position="237"/>
        <end position="279"/>
    </location>
</feature>
<reference evidence="3 4" key="1">
    <citation type="submission" date="2024-04" db="EMBL/GenBank/DDBJ databases">
        <title>Tritrichomonas musculus Genome.</title>
        <authorList>
            <person name="Alves-Ferreira E."/>
            <person name="Grigg M."/>
            <person name="Lorenzi H."/>
            <person name="Galac M."/>
        </authorList>
    </citation>
    <scope>NUCLEOTIDE SEQUENCE [LARGE SCALE GENOMIC DNA]</scope>
    <source>
        <strain evidence="3 4">EAF2021</strain>
    </source>
</reference>
<name>A0ABR2KY58_9EUKA</name>
<evidence type="ECO:0000256" key="1">
    <source>
        <dbReference type="SAM" id="Coils"/>
    </source>
</evidence>
<sequence>MKGRPKSVVINRKRTPKTISSTYNHQATSSLSRRSVISPHYKKTQIFQTEVTKDTKNSVSPHFYSVIDDPKLEALRESVERDGNFNDIEDKDLKLLLAHTREYQQTCAAERKYEKANDAKELLEKIKEEMNMRKETLRQDEDAIELAENQKKQKSSKYKQQMEDFNEETEKMQQLIKEKQDKEREIFENVWRDLNPKKYQKSSASLLQMKEIEKNLILTGEYLKAKEEHQRILQVTNIEIQQRQIDLNEDYANAKEQLRKKQENKIEVFKQSRKEQRETYKVQRKKEMQIMDNRMKVVKQKSIGTRCPRSTNMSNTDNYATSFQHIAKEKNFGIDPLLPKLGPPSDKRQYRIKATKNKSIVVNAPRAYLPKNDKYFESSDDQNPVFETSVNKSQLKRASDDDEYETEEEEQKDILKSQIEAISKSLNEYENNNENDLKVDDKNEDDEDKKEDNENKKEDYEDKNEEHEDRGILGNMFSNIANTVINDDDNNNVNDEEEEKKEEAVPRSFTDLVASIVSNT</sequence>
<evidence type="ECO:0000313" key="4">
    <source>
        <dbReference type="Proteomes" id="UP001470230"/>
    </source>
</evidence>
<evidence type="ECO:0000256" key="2">
    <source>
        <dbReference type="SAM" id="MobiDB-lite"/>
    </source>
</evidence>
<protein>
    <submittedName>
        <fullName evidence="3">Uncharacterized protein</fullName>
    </submittedName>
</protein>
<feature type="region of interest" description="Disordered" evidence="2">
    <location>
        <begin position="483"/>
        <end position="507"/>
    </location>
</feature>